<feature type="domain" description="FMN hydroxy acid dehydrogenase" evidence="5">
    <location>
        <begin position="13"/>
        <end position="130"/>
    </location>
</feature>
<dbReference type="SUPFAM" id="SSF51395">
    <property type="entry name" value="FMN-linked oxidoreductases"/>
    <property type="match status" value="1"/>
</dbReference>
<dbReference type="GO" id="GO:0003973">
    <property type="term" value="F:(S)-2-hydroxy-acid oxidase activity"/>
    <property type="evidence" value="ECO:0007669"/>
    <property type="project" value="UniProtKB-EC"/>
</dbReference>
<dbReference type="PROSITE" id="PS51349">
    <property type="entry name" value="FMN_HYDROXY_ACID_DH_2"/>
    <property type="match status" value="1"/>
</dbReference>
<dbReference type="InterPro" id="IPR013785">
    <property type="entry name" value="Aldolase_TIM"/>
</dbReference>
<dbReference type="EC" id="1.1.3.15" evidence="6"/>
<dbReference type="PANTHER" id="PTHR10578:SF107">
    <property type="entry name" value="2-HYDROXYACID OXIDASE 1"/>
    <property type="match status" value="1"/>
</dbReference>
<gene>
    <name evidence="6" type="ORF">S101258_01366</name>
</gene>
<evidence type="ECO:0000256" key="3">
    <source>
        <dbReference type="ARBA" id="ARBA00022643"/>
    </source>
</evidence>
<dbReference type="InterPro" id="IPR037396">
    <property type="entry name" value="FMN_HAD"/>
</dbReference>
<protein>
    <submittedName>
        <fullName evidence="6">(S)-2-hydroxy-acid oxidase</fullName>
        <ecNumber evidence="6">1.1.3.15</ecNumber>
    </submittedName>
</protein>
<dbReference type="Proteomes" id="UP000236990">
    <property type="component" value="Unassembled WGS sequence"/>
</dbReference>
<name>A0A2S3U6G6_LACPN</name>
<organism evidence="6 7">
    <name type="scientific">Lactiplantibacillus plantarum subsp. plantarum</name>
    <dbReference type="NCBI Taxonomy" id="337330"/>
    <lineage>
        <taxon>Bacteria</taxon>
        <taxon>Bacillati</taxon>
        <taxon>Bacillota</taxon>
        <taxon>Bacilli</taxon>
        <taxon>Lactobacillales</taxon>
        <taxon>Lactobacillaceae</taxon>
        <taxon>Lactiplantibacillus</taxon>
    </lineage>
</organism>
<evidence type="ECO:0000259" key="5">
    <source>
        <dbReference type="PROSITE" id="PS51349"/>
    </source>
</evidence>
<evidence type="ECO:0000256" key="1">
    <source>
        <dbReference type="ARBA" id="ARBA00001917"/>
    </source>
</evidence>
<dbReference type="InterPro" id="IPR000262">
    <property type="entry name" value="FMN-dep_DH"/>
</dbReference>
<dbReference type="AlphaFoldDB" id="A0A2S3U6G6"/>
<accession>A0A2S3U6G6</accession>
<reference evidence="6 7" key="1">
    <citation type="submission" date="2017-06" db="EMBL/GenBank/DDBJ databases">
        <title>Genome sequence of Lactobacillus plantarum subsp. plantarum strain SRCM101258.</title>
        <authorList>
            <person name="Cho S.H."/>
        </authorList>
    </citation>
    <scope>NUCLEOTIDE SEQUENCE [LARGE SCALE GENOMIC DNA]</scope>
    <source>
        <strain evidence="6 7">SRCM101258</strain>
    </source>
</reference>
<keyword evidence="3" id="KW-0288">FMN</keyword>
<sequence>MTVINGYEQSDREQKLTILNLPSLEAAAKKIIPSGGFGYISGGSEDEWTLKQNTMAFNYVQIVPRALTDMEQPSTQTQAFGIDLKTPIMMAPAAAQGLAHARGEGDGSSWGTHGSEYLFFNVNCGYCRSW</sequence>
<proteinExistence type="predicted"/>
<evidence type="ECO:0000313" key="6">
    <source>
        <dbReference type="EMBL" id="POD85747.1"/>
    </source>
</evidence>
<dbReference type="Gene3D" id="3.20.20.70">
    <property type="entry name" value="Aldolase class I"/>
    <property type="match status" value="1"/>
</dbReference>
<dbReference type="PANTHER" id="PTHR10578">
    <property type="entry name" value="S -2-HYDROXY-ACID OXIDASE-RELATED"/>
    <property type="match status" value="1"/>
</dbReference>
<evidence type="ECO:0000256" key="4">
    <source>
        <dbReference type="ARBA" id="ARBA00023002"/>
    </source>
</evidence>
<dbReference type="Pfam" id="PF01070">
    <property type="entry name" value="FMN_dh"/>
    <property type="match status" value="1"/>
</dbReference>
<dbReference type="EMBL" id="NKCZ01000095">
    <property type="protein sequence ID" value="POD85747.1"/>
    <property type="molecule type" value="Genomic_DNA"/>
</dbReference>
<keyword evidence="2" id="KW-0285">Flavoprotein</keyword>
<keyword evidence="4 6" id="KW-0560">Oxidoreductase</keyword>
<evidence type="ECO:0000313" key="7">
    <source>
        <dbReference type="Proteomes" id="UP000236990"/>
    </source>
</evidence>
<evidence type="ECO:0000256" key="2">
    <source>
        <dbReference type="ARBA" id="ARBA00022630"/>
    </source>
</evidence>
<comment type="cofactor">
    <cofactor evidence="1">
        <name>FMN</name>
        <dbReference type="ChEBI" id="CHEBI:58210"/>
    </cofactor>
</comment>
<comment type="caution">
    <text evidence="6">The sequence shown here is derived from an EMBL/GenBank/DDBJ whole genome shotgun (WGS) entry which is preliminary data.</text>
</comment>